<proteinExistence type="predicted"/>
<reference evidence="2" key="1">
    <citation type="submission" date="2022-09" db="EMBL/GenBank/DDBJ databases">
        <authorList>
            <person name="Cesa-Luna C."/>
            <person name="Girard L."/>
            <person name="Lood C."/>
            <person name="Hofte M."/>
            <person name="De Mot R."/>
        </authorList>
    </citation>
    <scope>NUCLEOTIDE SEQUENCE</scope>
    <source>
        <strain evidence="2">B1M3-32</strain>
    </source>
</reference>
<evidence type="ECO:0000313" key="3">
    <source>
        <dbReference type="Proteomes" id="UP001139955"/>
    </source>
</evidence>
<feature type="region of interest" description="Disordered" evidence="1">
    <location>
        <begin position="239"/>
        <end position="315"/>
    </location>
</feature>
<keyword evidence="3" id="KW-1185">Reference proteome</keyword>
<dbReference type="AlphaFoldDB" id="A0A9X3BD51"/>
<gene>
    <name evidence="2" type="ORF">OC940_20990</name>
</gene>
<evidence type="ECO:0000313" key="2">
    <source>
        <dbReference type="EMBL" id="MCU7250295.1"/>
    </source>
</evidence>
<feature type="compositionally biased region" description="Low complexity" evidence="1">
    <location>
        <begin position="239"/>
        <end position="281"/>
    </location>
</feature>
<evidence type="ECO:0000256" key="1">
    <source>
        <dbReference type="SAM" id="MobiDB-lite"/>
    </source>
</evidence>
<dbReference type="EMBL" id="JAOSKY010000014">
    <property type="protein sequence ID" value="MCU7250295.1"/>
    <property type="molecule type" value="Genomic_DNA"/>
</dbReference>
<dbReference type="Proteomes" id="UP001139955">
    <property type="component" value="Unassembled WGS sequence"/>
</dbReference>
<comment type="caution">
    <text evidence="2">The sequence shown here is derived from an EMBL/GenBank/DDBJ whole genome shotgun (WGS) entry which is preliminary data.</text>
</comment>
<accession>A0A9X3BD51</accession>
<name>A0A9X3BD51_9PSED</name>
<organism evidence="2 3">
    <name type="scientific">Pseudomonas koreensis</name>
    <dbReference type="NCBI Taxonomy" id="198620"/>
    <lineage>
        <taxon>Bacteria</taxon>
        <taxon>Pseudomonadati</taxon>
        <taxon>Pseudomonadota</taxon>
        <taxon>Gammaproteobacteria</taxon>
        <taxon>Pseudomonadales</taxon>
        <taxon>Pseudomonadaceae</taxon>
        <taxon>Pseudomonas</taxon>
    </lineage>
</organism>
<sequence>MFDFVGAFKRGVRAAKDLNKHHLEVEEVFHELSRKFLVATDGEFEIVRSSSFASGVSAALEVLSGAPPNSQTQTGGSIIIQSRSNANLNAKIANWIKHPKGFTFVLHFEQREIISKSQAELGAALEELLSAPVVGKAYLNLLSSLKNSRKEKEVVQNRPLRVTKEAATLAAEKPNVVKIAAKHAAKPTAARAAAKPAAKPAAGRAAAKPAAARAAAKPAAKPAAAKAAVEPAAKSAAAKAAAKPAAKPAAARAAAKPAAKPASAKAPKPAAAPVAKPAVPKQSDAPNADALGDGVNEMSPGTSQRVLNPGASPTT</sequence>
<protein>
    <submittedName>
        <fullName evidence="2">Uncharacterized protein</fullName>
    </submittedName>
</protein>
<reference evidence="2" key="2">
    <citation type="journal article" date="2023" name="mSystems">
        <title>Charting the Lipopeptidome of Nonpathogenic Pseudomonas.</title>
        <authorList>
            <person name="Cesa-Luna C."/>
            <person name="Geudens N."/>
            <person name="Girard L."/>
            <person name="De Roo V."/>
            <person name="Maklad H.R."/>
            <person name="Martins J.C."/>
            <person name="Hofte M."/>
            <person name="De Mot R."/>
        </authorList>
    </citation>
    <scope>NUCLEOTIDE SEQUENCE</scope>
    <source>
        <strain evidence="2">B1M3-32</strain>
    </source>
</reference>
<feature type="compositionally biased region" description="Polar residues" evidence="1">
    <location>
        <begin position="299"/>
        <end position="315"/>
    </location>
</feature>